<evidence type="ECO:0000256" key="4">
    <source>
        <dbReference type="PROSITE-ProRule" id="PRU00335"/>
    </source>
</evidence>
<dbReference type="InterPro" id="IPR047923">
    <property type="entry name" value="ArpA-like"/>
</dbReference>
<organism evidence="7 8">
    <name type="scientific">Streptomyces boluensis</name>
    <dbReference type="NCBI Taxonomy" id="1775135"/>
    <lineage>
        <taxon>Bacteria</taxon>
        <taxon>Bacillati</taxon>
        <taxon>Actinomycetota</taxon>
        <taxon>Actinomycetes</taxon>
        <taxon>Kitasatosporales</taxon>
        <taxon>Streptomycetaceae</taxon>
        <taxon>Streptomyces</taxon>
    </lineage>
</organism>
<dbReference type="PANTHER" id="PTHR30055:SF234">
    <property type="entry name" value="HTH-TYPE TRANSCRIPTIONAL REGULATOR BETI"/>
    <property type="match status" value="1"/>
</dbReference>
<dbReference type="GO" id="GO:0003700">
    <property type="term" value="F:DNA-binding transcription factor activity"/>
    <property type="evidence" value="ECO:0007669"/>
    <property type="project" value="TreeGrafter"/>
</dbReference>
<evidence type="ECO:0000256" key="5">
    <source>
        <dbReference type="SAM" id="MobiDB-lite"/>
    </source>
</evidence>
<dbReference type="PRINTS" id="PR00455">
    <property type="entry name" value="HTHTETR"/>
</dbReference>
<feature type="domain" description="HTH tetR-type" evidence="6">
    <location>
        <begin position="68"/>
        <end position="128"/>
    </location>
</feature>
<dbReference type="InterPro" id="IPR009057">
    <property type="entry name" value="Homeodomain-like_sf"/>
</dbReference>
<feature type="region of interest" description="Disordered" evidence="5">
    <location>
        <begin position="1"/>
        <end position="63"/>
    </location>
</feature>
<dbReference type="EMBL" id="JAAAHS010000184">
    <property type="protein sequence ID" value="NBE54042.1"/>
    <property type="molecule type" value="Genomic_DNA"/>
</dbReference>
<dbReference type="InterPro" id="IPR036271">
    <property type="entry name" value="Tet_transcr_reg_TetR-rel_C_sf"/>
</dbReference>
<feature type="compositionally biased region" description="Polar residues" evidence="5">
    <location>
        <begin position="30"/>
        <end position="41"/>
    </location>
</feature>
<feature type="DNA-binding region" description="H-T-H motif" evidence="4">
    <location>
        <begin position="91"/>
        <end position="110"/>
    </location>
</feature>
<sequence length="254" mass="27892">MVVNRVVTRGSRPNDRTGCQGGENHEGENIVTQKTQKQSRATFPAPERRASGGHGPGRGPELHQERAVQTRDQILDAAAELFDRHGYAGTSVKNVADRVGMTKGAVYFHYPTKEALTIAVVDALYDRWPLLLEAVQAKGLGPMDTLSELLDQTAATFKDDVVVQGGVRLQMEQPLPEGVLPQPYVGWISLIEQLLAEAEEAGELRAGVSPSAAAHTLVSTFFGTQHIAARLDRRQDLTQRWEEARDLIFYALRA</sequence>
<dbReference type="InterPro" id="IPR050109">
    <property type="entry name" value="HTH-type_TetR-like_transc_reg"/>
</dbReference>
<dbReference type="OrthoDB" id="3237195at2"/>
<evidence type="ECO:0000313" key="8">
    <source>
        <dbReference type="Proteomes" id="UP000598297"/>
    </source>
</evidence>
<dbReference type="SUPFAM" id="SSF48498">
    <property type="entry name" value="Tetracyclin repressor-like, C-terminal domain"/>
    <property type="match status" value="1"/>
</dbReference>
<evidence type="ECO:0000256" key="2">
    <source>
        <dbReference type="ARBA" id="ARBA00023125"/>
    </source>
</evidence>
<dbReference type="AlphaFoldDB" id="A0A964USN8"/>
<dbReference type="NCBIfam" id="NF041196">
    <property type="entry name" value="ScbR_bind_reg"/>
    <property type="match status" value="1"/>
</dbReference>
<dbReference type="Proteomes" id="UP000598297">
    <property type="component" value="Unassembled WGS sequence"/>
</dbReference>
<keyword evidence="3" id="KW-0804">Transcription</keyword>
<accession>A0A964USN8</accession>
<evidence type="ECO:0000313" key="7">
    <source>
        <dbReference type="EMBL" id="NBE54042.1"/>
    </source>
</evidence>
<dbReference type="PROSITE" id="PS50977">
    <property type="entry name" value="HTH_TETR_2"/>
    <property type="match status" value="1"/>
</dbReference>
<protein>
    <submittedName>
        <fullName evidence="7">TetR family transcriptional regulator</fullName>
    </submittedName>
</protein>
<evidence type="ECO:0000256" key="3">
    <source>
        <dbReference type="ARBA" id="ARBA00023163"/>
    </source>
</evidence>
<name>A0A964USN8_9ACTN</name>
<proteinExistence type="predicted"/>
<evidence type="ECO:0000259" key="6">
    <source>
        <dbReference type="PROSITE" id="PS50977"/>
    </source>
</evidence>
<keyword evidence="8" id="KW-1185">Reference proteome</keyword>
<dbReference type="GO" id="GO:0000976">
    <property type="term" value="F:transcription cis-regulatory region binding"/>
    <property type="evidence" value="ECO:0007669"/>
    <property type="project" value="TreeGrafter"/>
</dbReference>
<dbReference type="Gene3D" id="1.10.357.10">
    <property type="entry name" value="Tetracycline Repressor, domain 2"/>
    <property type="match status" value="1"/>
</dbReference>
<dbReference type="PANTHER" id="PTHR30055">
    <property type="entry name" value="HTH-TYPE TRANSCRIPTIONAL REGULATOR RUTR"/>
    <property type="match status" value="1"/>
</dbReference>
<reference evidence="7" key="1">
    <citation type="submission" date="2020-01" db="EMBL/GenBank/DDBJ databases">
        <title>Whole-genome analyses of novel actinobacteria.</title>
        <authorList>
            <person name="Sahin N."/>
        </authorList>
    </citation>
    <scope>NUCLEOTIDE SEQUENCE</scope>
    <source>
        <strain evidence="7">YC537</strain>
    </source>
</reference>
<keyword evidence="1" id="KW-0805">Transcription regulation</keyword>
<dbReference type="Pfam" id="PF00440">
    <property type="entry name" value="TetR_N"/>
    <property type="match status" value="1"/>
</dbReference>
<gene>
    <name evidence="7" type="ORF">GUY60_22000</name>
</gene>
<keyword evidence="2 4" id="KW-0238">DNA-binding</keyword>
<dbReference type="InterPro" id="IPR001647">
    <property type="entry name" value="HTH_TetR"/>
</dbReference>
<evidence type="ECO:0000256" key="1">
    <source>
        <dbReference type="ARBA" id="ARBA00023015"/>
    </source>
</evidence>
<comment type="caution">
    <text evidence="7">The sequence shown here is derived from an EMBL/GenBank/DDBJ whole genome shotgun (WGS) entry which is preliminary data.</text>
</comment>
<dbReference type="SUPFAM" id="SSF46689">
    <property type="entry name" value="Homeodomain-like"/>
    <property type="match status" value="1"/>
</dbReference>